<feature type="transmembrane region" description="Helical" evidence="2">
    <location>
        <begin position="54"/>
        <end position="70"/>
    </location>
</feature>
<dbReference type="AlphaFoldDB" id="A0A235EXB1"/>
<proteinExistence type="predicted"/>
<dbReference type="EMBL" id="NOIH01000013">
    <property type="protein sequence ID" value="OYD53679.1"/>
    <property type="molecule type" value="Genomic_DNA"/>
</dbReference>
<evidence type="ECO:0000313" key="3">
    <source>
        <dbReference type="EMBL" id="OYD53679.1"/>
    </source>
</evidence>
<evidence type="ECO:0000256" key="1">
    <source>
        <dbReference type="SAM" id="MobiDB-lite"/>
    </source>
</evidence>
<keyword evidence="4" id="KW-1185">Reference proteome</keyword>
<feature type="transmembrane region" description="Helical" evidence="2">
    <location>
        <begin position="82"/>
        <end position="105"/>
    </location>
</feature>
<sequence>MVVWALLVLGFALGVRHGLLENGVLPRDCSLVEAQGALCTFKTALVQSFLHQRIGWFSLACGALAFALGCRRFAWAGWLSGLAGLVFYSYDPAAVGALLSLLVLARPHQHDGQGERQAGQQPADGLGVRRLG</sequence>
<gene>
    <name evidence="3" type="ORF">CGK74_11500</name>
</gene>
<protein>
    <submittedName>
        <fullName evidence="3">Uncharacterized protein</fullName>
    </submittedName>
</protein>
<evidence type="ECO:0000313" key="4">
    <source>
        <dbReference type="Proteomes" id="UP000215181"/>
    </source>
</evidence>
<comment type="caution">
    <text evidence="3">The sequence shown here is derived from an EMBL/GenBank/DDBJ whole genome shotgun (WGS) entry which is preliminary data.</text>
</comment>
<reference evidence="3 4" key="1">
    <citation type="submission" date="2017-07" db="EMBL/GenBank/DDBJ databases">
        <title>Thauera sp. KNDSS-Mac4 genome sequence and assembly.</title>
        <authorList>
            <person name="Mayilraj S."/>
        </authorList>
    </citation>
    <scope>NUCLEOTIDE SEQUENCE [LARGE SCALE GENOMIC DNA]</scope>
    <source>
        <strain evidence="3 4">KNDSS-Mac4</strain>
    </source>
</reference>
<dbReference type="OrthoDB" id="8527113at2"/>
<dbReference type="Proteomes" id="UP000215181">
    <property type="component" value="Unassembled WGS sequence"/>
</dbReference>
<keyword evidence="2" id="KW-1133">Transmembrane helix</keyword>
<keyword evidence="2" id="KW-0812">Transmembrane</keyword>
<name>A0A235EXB1_9RHOO</name>
<keyword evidence="2" id="KW-0472">Membrane</keyword>
<organism evidence="3 4">
    <name type="scientific">Thauera propionica</name>
    <dbReference type="NCBI Taxonomy" id="2019431"/>
    <lineage>
        <taxon>Bacteria</taxon>
        <taxon>Pseudomonadati</taxon>
        <taxon>Pseudomonadota</taxon>
        <taxon>Betaproteobacteria</taxon>
        <taxon>Rhodocyclales</taxon>
        <taxon>Zoogloeaceae</taxon>
        <taxon>Thauera</taxon>
    </lineage>
</organism>
<evidence type="ECO:0000256" key="2">
    <source>
        <dbReference type="SAM" id="Phobius"/>
    </source>
</evidence>
<feature type="region of interest" description="Disordered" evidence="1">
    <location>
        <begin position="112"/>
        <end position="132"/>
    </location>
</feature>
<accession>A0A235EXB1</accession>